<organism evidence="5 6">
    <name type="scientific">Meristemomyces frigidus</name>
    <dbReference type="NCBI Taxonomy" id="1508187"/>
    <lineage>
        <taxon>Eukaryota</taxon>
        <taxon>Fungi</taxon>
        <taxon>Dikarya</taxon>
        <taxon>Ascomycota</taxon>
        <taxon>Pezizomycotina</taxon>
        <taxon>Dothideomycetes</taxon>
        <taxon>Dothideomycetidae</taxon>
        <taxon>Mycosphaerellales</taxon>
        <taxon>Teratosphaeriaceae</taxon>
        <taxon>Meristemomyces</taxon>
    </lineage>
</organism>
<dbReference type="PROSITE" id="PS00061">
    <property type="entry name" value="ADH_SHORT"/>
    <property type="match status" value="1"/>
</dbReference>
<evidence type="ECO:0000256" key="4">
    <source>
        <dbReference type="RuleBase" id="RU000363"/>
    </source>
</evidence>
<evidence type="ECO:0000256" key="1">
    <source>
        <dbReference type="ARBA" id="ARBA00006484"/>
    </source>
</evidence>
<keyword evidence="3" id="KW-0560">Oxidoreductase</keyword>
<keyword evidence="2" id="KW-0521">NADP</keyword>
<comment type="caution">
    <text evidence="5">The sequence shown here is derived from an EMBL/GenBank/DDBJ whole genome shotgun (WGS) entry which is preliminary data.</text>
</comment>
<evidence type="ECO:0000256" key="3">
    <source>
        <dbReference type="ARBA" id="ARBA00023002"/>
    </source>
</evidence>
<dbReference type="GO" id="GO:0016491">
    <property type="term" value="F:oxidoreductase activity"/>
    <property type="evidence" value="ECO:0007669"/>
    <property type="project" value="UniProtKB-KW"/>
</dbReference>
<sequence>MSRPPHTHKVALITGACGGLGRSIAENFLLEGANVVVCDINDKLIADFKEKVSSAYPECTLVLKADVTDDAALDDIFEQAEKRFGGVDFVVNNAGVMDRFDPAGSMERSLWDRVIAINLTAPAMVTQRAVNMMLKHGTKGSIVNISSVAGVRGFANGAAYTASKHGLLGLTKNTGAFYKSKGIRCNAIMAGELALPLLKNMSRKVLTSGVLPCAGGMQTNVANQYLTDQGPNFNMEGYGVHSQAFPMEHLVMVETEKIAKFVSYLCSDAANIINGATLTADGGWTAN</sequence>
<reference evidence="5" key="1">
    <citation type="submission" date="2023-08" db="EMBL/GenBank/DDBJ databases">
        <title>Black Yeasts Isolated from many extreme environments.</title>
        <authorList>
            <person name="Coleine C."/>
            <person name="Stajich J.E."/>
            <person name="Selbmann L."/>
        </authorList>
    </citation>
    <scope>NUCLEOTIDE SEQUENCE</scope>
    <source>
        <strain evidence="5">CCFEE 5401</strain>
    </source>
</reference>
<protein>
    <recommendedName>
        <fullName evidence="7">NAD(P)-binding protein</fullName>
    </recommendedName>
</protein>
<evidence type="ECO:0008006" key="7">
    <source>
        <dbReference type="Google" id="ProtNLM"/>
    </source>
</evidence>
<comment type="similarity">
    <text evidence="1 4">Belongs to the short-chain dehydrogenases/reductases (SDR) family.</text>
</comment>
<dbReference type="PANTHER" id="PTHR43669:SF3">
    <property type="entry name" value="ALCOHOL DEHYDROGENASE, PUTATIVE (AFU_ORTHOLOGUE AFUA_3G03445)-RELATED"/>
    <property type="match status" value="1"/>
</dbReference>
<dbReference type="InterPro" id="IPR036291">
    <property type="entry name" value="NAD(P)-bd_dom_sf"/>
</dbReference>
<dbReference type="SUPFAM" id="SSF51735">
    <property type="entry name" value="NAD(P)-binding Rossmann-fold domains"/>
    <property type="match status" value="1"/>
</dbReference>
<dbReference type="CDD" id="cd05233">
    <property type="entry name" value="SDR_c"/>
    <property type="match status" value="1"/>
</dbReference>
<gene>
    <name evidence="5" type="ORF">LTR62_005439</name>
</gene>
<name>A0AAN7TDH5_9PEZI</name>
<evidence type="ECO:0000313" key="5">
    <source>
        <dbReference type="EMBL" id="KAK5110901.1"/>
    </source>
</evidence>
<dbReference type="PANTHER" id="PTHR43669">
    <property type="entry name" value="5-KETO-D-GLUCONATE 5-REDUCTASE"/>
    <property type="match status" value="1"/>
</dbReference>
<accession>A0AAN7TDH5</accession>
<evidence type="ECO:0000313" key="6">
    <source>
        <dbReference type="Proteomes" id="UP001310890"/>
    </source>
</evidence>
<dbReference type="Pfam" id="PF00106">
    <property type="entry name" value="adh_short"/>
    <property type="match status" value="1"/>
</dbReference>
<dbReference type="Proteomes" id="UP001310890">
    <property type="component" value="Unassembled WGS sequence"/>
</dbReference>
<dbReference type="InterPro" id="IPR020904">
    <property type="entry name" value="Sc_DH/Rdtase_CS"/>
</dbReference>
<proteinExistence type="inferred from homology"/>
<dbReference type="Gene3D" id="3.40.50.720">
    <property type="entry name" value="NAD(P)-binding Rossmann-like Domain"/>
    <property type="match status" value="1"/>
</dbReference>
<dbReference type="InterPro" id="IPR002347">
    <property type="entry name" value="SDR_fam"/>
</dbReference>
<dbReference type="EMBL" id="JAVRRL010000044">
    <property type="protein sequence ID" value="KAK5110901.1"/>
    <property type="molecule type" value="Genomic_DNA"/>
</dbReference>
<dbReference type="PRINTS" id="PR00080">
    <property type="entry name" value="SDRFAMILY"/>
</dbReference>
<dbReference type="PRINTS" id="PR00081">
    <property type="entry name" value="GDHRDH"/>
</dbReference>
<evidence type="ECO:0000256" key="2">
    <source>
        <dbReference type="ARBA" id="ARBA00022857"/>
    </source>
</evidence>
<dbReference type="FunFam" id="3.40.50.720:FF:000084">
    <property type="entry name" value="Short-chain dehydrogenase reductase"/>
    <property type="match status" value="1"/>
</dbReference>
<dbReference type="AlphaFoldDB" id="A0AAN7TDH5"/>